<organism evidence="13 14">
    <name type="scientific">Falco tinnunculus</name>
    <name type="common">Common kestrel</name>
    <dbReference type="NCBI Taxonomy" id="100819"/>
    <lineage>
        <taxon>Eukaryota</taxon>
        <taxon>Metazoa</taxon>
        <taxon>Chordata</taxon>
        <taxon>Craniata</taxon>
        <taxon>Vertebrata</taxon>
        <taxon>Euteleostomi</taxon>
        <taxon>Archelosauria</taxon>
        <taxon>Archosauria</taxon>
        <taxon>Dinosauria</taxon>
        <taxon>Saurischia</taxon>
        <taxon>Theropoda</taxon>
        <taxon>Coelurosauria</taxon>
        <taxon>Aves</taxon>
        <taxon>Neognathae</taxon>
        <taxon>Neoaves</taxon>
        <taxon>Telluraves</taxon>
        <taxon>Australaves</taxon>
        <taxon>Falconiformes</taxon>
        <taxon>Falconidae</taxon>
        <taxon>Falco</taxon>
    </lineage>
</organism>
<evidence type="ECO:0000256" key="4">
    <source>
        <dbReference type="ARBA" id="ARBA00006564"/>
    </source>
</evidence>
<dbReference type="OrthoDB" id="9385808at2759"/>
<evidence type="ECO:0000256" key="12">
    <source>
        <dbReference type="SAM" id="MobiDB-lite"/>
    </source>
</evidence>
<evidence type="ECO:0000256" key="6">
    <source>
        <dbReference type="ARBA" id="ARBA00022481"/>
    </source>
</evidence>
<evidence type="ECO:0000313" key="14">
    <source>
        <dbReference type="Proteomes" id="UP000694562"/>
    </source>
</evidence>
<dbReference type="PANTHER" id="PTHR10484">
    <property type="entry name" value="HISTONE H4"/>
    <property type="match status" value="1"/>
</dbReference>
<feature type="compositionally biased region" description="Low complexity" evidence="12">
    <location>
        <begin position="100"/>
        <end position="110"/>
    </location>
</feature>
<dbReference type="Proteomes" id="UP000694562">
    <property type="component" value="Unplaced"/>
</dbReference>
<evidence type="ECO:0000256" key="2">
    <source>
        <dbReference type="ARBA" id="ARBA00004123"/>
    </source>
</evidence>
<comment type="similarity">
    <text evidence="4">Belongs to the histone H4 family.</text>
</comment>
<dbReference type="SUPFAM" id="SSF47113">
    <property type="entry name" value="Histone-fold"/>
    <property type="match status" value="1"/>
</dbReference>
<dbReference type="OMA" id="WAEGGRH"/>
<dbReference type="AlphaFoldDB" id="A0A8C4UEK2"/>
<accession>A0A8C4UEK2</accession>
<proteinExistence type="inferred from homology"/>
<dbReference type="GO" id="GO:0000786">
    <property type="term" value="C:nucleosome"/>
    <property type="evidence" value="ECO:0007669"/>
    <property type="project" value="UniProtKB-KW"/>
</dbReference>
<dbReference type="Gene3D" id="1.10.20.10">
    <property type="entry name" value="Histone, subunit A"/>
    <property type="match status" value="1"/>
</dbReference>
<evidence type="ECO:0000256" key="7">
    <source>
        <dbReference type="ARBA" id="ARBA00022990"/>
    </source>
</evidence>
<dbReference type="GO" id="GO:0005634">
    <property type="term" value="C:nucleus"/>
    <property type="evidence" value="ECO:0007669"/>
    <property type="project" value="UniProtKB-SubCell"/>
</dbReference>
<keyword evidence="14" id="KW-1185">Reference proteome</keyword>
<evidence type="ECO:0000256" key="8">
    <source>
        <dbReference type="ARBA" id="ARBA00023125"/>
    </source>
</evidence>
<keyword evidence="9" id="KW-0539">Nucleus</keyword>
<feature type="compositionally biased region" description="Low complexity" evidence="12">
    <location>
        <begin position="44"/>
        <end position="54"/>
    </location>
</feature>
<dbReference type="Ensembl" id="ENSFTIT00000012325.1">
    <property type="protein sequence ID" value="ENSFTIP00000011817.1"/>
    <property type="gene ID" value="ENSFTIG00000007909.1"/>
</dbReference>
<evidence type="ECO:0000256" key="3">
    <source>
        <dbReference type="ARBA" id="ARBA00004286"/>
    </source>
</evidence>
<evidence type="ECO:0000256" key="1">
    <source>
        <dbReference type="ARBA" id="ARBA00002001"/>
    </source>
</evidence>
<keyword evidence="6" id="KW-0488">Methylation</keyword>
<dbReference type="GO" id="GO:0046982">
    <property type="term" value="F:protein heterodimerization activity"/>
    <property type="evidence" value="ECO:0007669"/>
    <property type="project" value="InterPro"/>
</dbReference>
<dbReference type="PRINTS" id="PR00623">
    <property type="entry name" value="HISTONEH4"/>
</dbReference>
<dbReference type="InterPro" id="IPR019809">
    <property type="entry name" value="Histone_H4_CS"/>
</dbReference>
<keyword evidence="7" id="KW-0007">Acetylation</keyword>
<evidence type="ECO:0000256" key="9">
    <source>
        <dbReference type="ARBA" id="ARBA00023242"/>
    </source>
</evidence>
<feature type="compositionally biased region" description="Basic residues" evidence="12">
    <location>
        <begin position="33"/>
        <end position="43"/>
    </location>
</feature>
<feature type="region of interest" description="Disordered" evidence="12">
    <location>
        <begin position="1"/>
        <end position="215"/>
    </location>
</feature>
<keyword evidence="5" id="KW-0158">Chromosome</keyword>
<sequence>TLGARPRGLHGGRGICRKLTVQTDKENTETSRLKRTKTPRPRNPRSAGSQPAEAGAGGGAGRQRERGPGLAGFCRRPAGSGEGRGRGRRRSRSRQRRRPGAASQRPPAQGGRDGAGGSGKKPKDGPGQRAGRPGGGRRGAEAQPRPRQAEPPGASRGPVPGRAPRPPSRGKPAPSRAGTARGRRAGARAETGAEPPASAPQSSTRSAPGEYTAAPRWRRRAVCGCSNAGMSGRGKGGKGLGKGGAKRHRKVLRDNIQGITKPAIRRLARRGGVKRISGLGVLGVGDGVADHVLQEDLQHAARLLVDEPRDALHAAAPRQAPDGRLGDALDVVAQHLAVALGAPFAEPLPALASARHASVTAAAHCTPPPPWSRSIFPGSRPG</sequence>
<reference evidence="13" key="2">
    <citation type="submission" date="2025-09" db="UniProtKB">
        <authorList>
            <consortium name="Ensembl"/>
        </authorList>
    </citation>
    <scope>IDENTIFICATION</scope>
</reference>
<dbReference type="PROSITE" id="PS00047">
    <property type="entry name" value="HISTONE_H4"/>
    <property type="match status" value="1"/>
</dbReference>
<evidence type="ECO:0000256" key="11">
    <source>
        <dbReference type="ARBA" id="ARBA00023278"/>
    </source>
</evidence>
<dbReference type="InterPro" id="IPR009072">
    <property type="entry name" value="Histone-fold"/>
</dbReference>
<dbReference type="InterPro" id="IPR001951">
    <property type="entry name" value="Histone_H4"/>
</dbReference>
<keyword evidence="11" id="KW-0379">Hydroxylation</keyword>
<evidence type="ECO:0000256" key="10">
    <source>
        <dbReference type="ARBA" id="ARBA00023269"/>
    </source>
</evidence>
<protein>
    <recommendedName>
        <fullName evidence="15">Histone H4</fullName>
    </recommendedName>
</protein>
<keyword evidence="8" id="KW-0238">DNA-binding</keyword>
<evidence type="ECO:0000256" key="5">
    <source>
        <dbReference type="ARBA" id="ARBA00022454"/>
    </source>
</evidence>
<evidence type="ECO:0000313" key="13">
    <source>
        <dbReference type="Ensembl" id="ENSFTIP00000011817.1"/>
    </source>
</evidence>
<feature type="compositionally biased region" description="Basic residues" evidence="12">
    <location>
        <begin position="86"/>
        <end position="99"/>
    </location>
</feature>
<dbReference type="GO" id="GO:0003677">
    <property type="term" value="F:DNA binding"/>
    <property type="evidence" value="ECO:0007669"/>
    <property type="project" value="UniProtKB-KW"/>
</dbReference>
<comment type="subcellular location">
    <subcellularLocation>
        <location evidence="3">Chromosome</location>
    </subcellularLocation>
    <subcellularLocation>
        <location evidence="2">Nucleus</location>
    </subcellularLocation>
</comment>
<reference evidence="13" key="1">
    <citation type="submission" date="2025-08" db="UniProtKB">
        <authorList>
            <consortium name="Ensembl"/>
        </authorList>
    </citation>
    <scope>IDENTIFICATION</scope>
</reference>
<keyword evidence="10" id="KW-0544">Nucleosome core</keyword>
<name>A0A8C4UEK2_FALTI</name>
<feature type="compositionally biased region" description="Basic and acidic residues" evidence="12">
    <location>
        <begin position="23"/>
        <end position="32"/>
    </location>
</feature>
<feature type="region of interest" description="Disordered" evidence="12">
    <location>
        <begin position="362"/>
        <end position="382"/>
    </location>
</feature>
<feature type="compositionally biased region" description="Low complexity" evidence="12">
    <location>
        <begin position="170"/>
        <end position="180"/>
    </location>
</feature>
<evidence type="ECO:0008006" key="15">
    <source>
        <dbReference type="Google" id="ProtNLM"/>
    </source>
</evidence>
<comment type="function">
    <text evidence="1">Core component of nucleosome. Nucleosomes wrap and compact DNA into chromatin, limiting DNA accessibility to the cellular machineries which require DNA as a template. Histones thereby play a central role in transcription regulation, DNA repair, DNA replication and chromosomal stability. DNA accessibility is regulated via a complex set of post-translational modifications of histones, also called histone code, and nucleosome remodeling.</text>
</comment>
<dbReference type="GO" id="GO:0030527">
    <property type="term" value="F:structural constituent of chromatin"/>
    <property type="evidence" value="ECO:0007669"/>
    <property type="project" value="InterPro"/>
</dbReference>
<feature type="compositionally biased region" description="Low complexity" evidence="12">
    <location>
        <begin position="141"/>
        <end position="160"/>
    </location>
</feature>